<dbReference type="InterPro" id="IPR043128">
    <property type="entry name" value="Rev_trsase/Diguanyl_cyclase"/>
</dbReference>
<dbReference type="SUPFAM" id="SSF56672">
    <property type="entry name" value="DNA/RNA polymerases"/>
    <property type="match status" value="1"/>
</dbReference>
<dbReference type="CDD" id="cd01647">
    <property type="entry name" value="RT_LTR"/>
    <property type="match status" value="1"/>
</dbReference>
<comment type="caution">
    <text evidence="2">The sequence shown here is derived from an EMBL/GenBank/DDBJ whole genome shotgun (WGS) entry which is preliminary data.</text>
</comment>
<dbReference type="InterPro" id="IPR000477">
    <property type="entry name" value="RT_dom"/>
</dbReference>
<dbReference type="InterPro" id="IPR043502">
    <property type="entry name" value="DNA/RNA_pol_sf"/>
</dbReference>
<dbReference type="Pfam" id="PF00078">
    <property type="entry name" value="RVT_1"/>
    <property type="match status" value="1"/>
</dbReference>
<accession>A0AAW2VZV6</accession>
<sequence length="190" mass="21977">METLTIEFLRKNRNIFAWSPSDFKGIDPKVIVYRLNVDPQAKPVKQKKRSLGSERNNVIEEEVSKLLKAGYVAEVQYTEWLSNMVIVPKAAGKWRMCTDFTDLNKACPNDPYPLPRIDLLEDSTAGCALFSTMDAYQSYHQIFMEEEDRDKTSFITDKGIYYYNVISFGLKNTGTTYQRLINRMFKDLIG</sequence>
<organism evidence="2">
    <name type="scientific">Sesamum latifolium</name>
    <dbReference type="NCBI Taxonomy" id="2727402"/>
    <lineage>
        <taxon>Eukaryota</taxon>
        <taxon>Viridiplantae</taxon>
        <taxon>Streptophyta</taxon>
        <taxon>Embryophyta</taxon>
        <taxon>Tracheophyta</taxon>
        <taxon>Spermatophyta</taxon>
        <taxon>Magnoliopsida</taxon>
        <taxon>eudicotyledons</taxon>
        <taxon>Gunneridae</taxon>
        <taxon>Pentapetalae</taxon>
        <taxon>asterids</taxon>
        <taxon>lamiids</taxon>
        <taxon>Lamiales</taxon>
        <taxon>Pedaliaceae</taxon>
        <taxon>Sesamum</taxon>
    </lineage>
</organism>
<dbReference type="InterPro" id="IPR053134">
    <property type="entry name" value="RNA-dir_DNA_polymerase"/>
</dbReference>
<feature type="domain" description="Reverse transcriptase" evidence="1">
    <location>
        <begin position="87"/>
        <end position="188"/>
    </location>
</feature>
<proteinExistence type="predicted"/>
<dbReference type="EMBL" id="JACGWN010000009">
    <property type="protein sequence ID" value="KAL0434011.1"/>
    <property type="molecule type" value="Genomic_DNA"/>
</dbReference>
<reference evidence="2" key="2">
    <citation type="journal article" date="2024" name="Plant">
        <title>Genomic evolution and insights into agronomic trait innovations of Sesamum species.</title>
        <authorList>
            <person name="Miao H."/>
            <person name="Wang L."/>
            <person name="Qu L."/>
            <person name="Liu H."/>
            <person name="Sun Y."/>
            <person name="Le M."/>
            <person name="Wang Q."/>
            <person name="Wei S."/>
            <person name="Zheng Y."/>
            <person name="Lin W."/>
            <person name="Duan Y."/>
            <person name="Cao H."/>
            <person name="Xiong S."/>
            <person name="Wang X."/>
            <person name="Wei L."/>
            <person name="Li C."/>
            <person name="Ma Q."/>
            <person name="Ju M."/>
            <person name="Zhao R."/>
            <person name="Li G."/>
            <person name="Mu C."/>
            <person name="Tian Q."/>
            <person name="Mei H."/>
            <person name="Zhang T."/>
            <person name="Gao T."/>
            <person name="Zhang H."/>
        </authorList>
    </citation>
    <scope>NUCLEOTIDE SEQUENCE</scope>
    <source>
        <strain evidence="2">KEN1</strain>
    </source>
</reference>
<gene>
    <name evidence="2" type="ORF">Slati_2735400</name>
</gene>
<dbReference type="Gene3D" id="3.30.70.270">
    <property type="match status" value="1"/>
</dbReference>
<evidence type="ECO:0000259" key="1">
    <source>
        <dbReference type="Pfam" id="PF00078"/>
    </source>
</evidence>
<dbReference type="Gene3D" id="3.10.10.10">
    <property type="entry name" value="HIV Type 1 Reverse Transcriptase, subunit A, domain 1"/>
    <property type="match status" value="1"/>
</dbReference>
<name>A0AAW2VZV6_9LAMI</name>
<evidence type="ECO:0000313" key="2">
    <source>
        <dbReference type="EMBL" id="KAL0434011.1"/>
    </source>
</evidence>
<dbReference type="PANTHER" id="PTHR24559:SF444">
    <property type="entry name" value="REVERSE TRANSCRIPTASE DOMAIN-CONTAINING PROTEIN"/>
    <property type="match status" value="1"/>
</dbReference>
<reference evidence="2" key="1">
    <citation type="submission" date="2020-06" db="EMBL/GenBank/DDBJ databases">
        <authorList>
            <person name="Li T."/>
            <person name="Hu X."/>
            <person name="Zhang T."/>
            <person name="Song X."/>
            <person name="Zhang H."/>
            <person name="Dai N."/>
            <person name="Sheng W."/>
            <person name="Hou X."/>
            <person name="Wei L."/>
        </authorList>
    </citation>
    <scope>NUCLEOTIDE SEQUENCE</scope>
    <source>
        <strain evidence="2">KEN1</strain>
        <tissue evidence="2">Leaf</tissue>
    </source>
</reference>
<dbReference type="AlphaFoldDB" id="A0AAW2VZV6"/>
<protein>
    <submittedName>
        <fullName evidence="2">Retrovirus-related Pol polyprotein from transposon gypsy</fullName>
    </submittedName>
</protein>
<dbReference type="PANTHER" id="PTHR24559">
    <property type="entry name" value="TRANSPOSON TY3-I GAG-POL POLYPROTEIN"/>
    <property type="match status" value="1"/>
</dbReference>